<feature type="region of interest" description="Disordered" evidence="1">
    <location>
        <begin position="601"/>
        <end position="661"/>
    </location>
</feature>
<feature type="compositionally biased region" description="Low complexity" evidence="1">
    <location>
        <begin position="527"/>
        <end position="543"/>
    </location>
</feature>
<protein>
    <submittedName>
        <fullName evidence="2">FimV-like protein</fullName>
    </submittedName>
</protein>
<evidence type="ECO:0000256" key="1">
    <source>
        <dbReference type="SAM" id="MobiDB-lite"/>
    </source>
</evidence>
<comment type="caution">
    <text evidence="2">The sequence shown here is derived from an EMBL/GenBank/DDBJ whole genome shotgun (WGS) entry which is preliminary data.</text>
</comment>
<feature type="region of interest" description="Disordered" evidence="1">
    <location>
        <begin position="208"/>
        <end position="246"/>
    </location>
</feature>
<gene>
    <name evidence="2" type="ORF">HDG40_000899</name>
</gene>
<sequence>MNFRRSALRAMFICHEKVRLSNRPAAMAAGAAFAVALLGGGAVNALAAPASVTSAPDIASAGSSTTAVVAVAAGTQYTVRAGQSLNDVAIAITQSRDRAVLARATRALFDTNPAAFMNHDPSRMRVGAVLIVPALDASGALSASSTGAAAGASESTAAAPASAPTAAPAAAAASTASAASAAAQATTPAASEVSGAASAAVTTGASAGGVASSAPAAGSAPVAASGTQEWTGSIQPAASAPAGQAPSAATATAPAAAAAQAASQPRQQVSSLQQLLALKNRVLMELQKHGIGGVPVASGPKPTSSAQPAAAGSAATAPAAPQHANAATSPTNEGGLSQRDLSIAAAVGAALIVLLAALRMGRRKRDKEASARAAEATDAAVAGSARDVDSSNGSAVAGQAAVTEASDAREQELARQAAAAAAAEHAAAEREAAEREAAERAAAENAAAERAAAEQAAAERAAAEQAAQERAAAERATAEEQAAAERAAAERAAAEQEAARVAAEHAEAERTAAERIASERAAEEQAARQAGTPEPTAPTAPLAGIPLSGESEPSTEPPAVAPAADETLRSAATAANLAAAAQLGADALPLGPLAPVIGATQDEDAHRVQWDEVSTESPTADKATGATTTPSPTETPSTAPHTATAEPQSPLNVPPPVIDFPQHQIEPRATTSLGQPFSDMPVPAQPAPSAPTEFPRDAVDAFGSLNMPLPPRIEVPTVGEADPPKSLSTQPVASPDTTAQQAFGVHGADDAPHIADQIAAGTAGHGAVAGLGAAGFGALKLDFDLELPPSPAQPLPAFTQADLARIARNKLELASEYIELGDLGGARALINEVIEANDPATRTEARALLSTLAPLS</sequence>
<feature type="region of interest" description="Disordered" evidence="1">
    <location>
        <begin position="369"/>
        <end position="567"/>
    </location>
</feature>
<dbReference type="EMBL" id="JACHDD010000002">
    <property type="protein sequence ID" value="MBB5422757.1"/>
    <property type="molecule type" value="Genomic_DNA"/>
</dbReference>
<feature type="compositionally biased region" description="Basic and acidic residues" evidence="1">
    <location>
        <begin position="487"/>
        <end position="526"/>
    </location>
</feature>
<dbReference type="InterPro" id="IPR020011">
    <property type="entry name" value="FimV_C"/>
</dbReference>
<dbReference type="NCBIfam" id="TIGR03504">
    <property type="entry name" value="FimV_Cterm"/>
    <property type="match status" value="1"/>
</dbReference>
<feature type="compositionally biased region" description="Low complexity" evidence="1">
    <location>
        <begin position="623"/>
        <end position="647"/>
    </location>
</feature>
<accession>A0A7W8V4I5</accession>
<feature type="compositionally biased region" description="Low complexity" evidence="1">
    <location>
        <begin position="235"/>
        <end position="246"/>
    </location>
</feature>
<name>A0A7W8V4I5_PARAM</name>
<feature type="compositionally biased region" description="Low complexity" evidence="1">
    <location>
        <begin position="302"/>
        <end position="330"/>
    </location>
</feature>
<feature type="compositionally biased region" description="Basic and acidic residues" evidence="1">
    <location>
        <begin position="426"/>
        <end position="442"/>
    </location>
</feature>
<dbReference type="AlphaFoldDB" id="A0A7W8V4I5"/>
<keyword evidence="3" id="KW-1185">Reference proteome</keyword>
<feature type="region of interest" description="Disordered" evidence="1">
    <location>
        <begin position="293"/>
        <end position="336"/>
    </location>
</feature>
<reference evidence="2 3" key="1">
    <citation type="submission" date="2020-08" db="EMBL/GenBank/DDBJ databases">
        <title>Genomic Encyclopedia of Type Strains, Phase IV (KMG-V): Genome sequencing to study the core and pangenomes of soil and plant-associated prokaryotes.</title>
        <authorList>
            <person name="Whitman W."/>
        </authorList>
    </citation>
    <scope>NUCLEOTIDE SEQUENCE [LARGE SCALE GENOMIC DNA]</scope>
    <source>
        <strain evidence="2 3">JPY158</strain>
    </source>
</reference>
<feature type="compositionally biased region" description="Low complexity" evidence="1">
    <location>
        <begin position="371"/>
        <end position="385"/>
    </location>
</feature>
<evidence type="ECO:0000313" key="2">
    <source>
        <dbReference type="EMBL" id="MBB5422757.1"/>
    </source>
</evidence>
<feature type="compositionally biased region" description="Low complexity" evidence="1">
    <location>
        <begin position="208"/>
        <end position="227"/>
    </location>
</feature>
<organism evidence="2 3">
    <name type="scientific">Paraburkholderia atlantica</name>
    <dbReference type="NCBI Taxonomy" id="2654982"/>
    <lineage>
        <taxon>Bacteria</taxon>
        <taxon>Pseudomonadati</taxon>
        <taxon>Pseudomonadota</taxon>
        <taxon>Betaproteobacteria</taxon>
        <taxon>Burkholderiales</taxon>
        <taxon>Burkholderiaceae</taxon>
        <taxon>Paraburkholderia</taxon>
    </lineage>
</organism>
<feature type="compositionally biased region" description="Low complexity" evidence="1">
    <location>
        <begin position="414"/>
        <end position="425"/>
    </location>
</feature>
<dbReference type="Gene3D" id="1.20.58.2200">
    <property type="match status" value="1"/>
</dbReference>
<dbReference type="Proteomes" id="UP000592780">
    <property type="component" value="Unassembled WGS sequence"/>
</dbReference>
<proteinExistence type="predicted"/>
<dbReference type="RefSeq" id="WP_184128679.1">
    <property type="nucleotide sequence ID" value="NZ_JACHDD010000002.1"/>
</dbReference>
<evidence type="ECO:0000313" key="3">
    <source>
        <dbReference type="Proteomes" id="UP000592780"/>
    </source>
</evidence>
<feature type="compositionally biased region" description="Low complexity" evidence="1">
    <location>
        <begin position="443"/>
        <end position="470"/>
    </location>
</feature>
<dbReference type="InterPro" id="IPR038440">
    <property type="entry name" value="FimV_C_sf"/>
</dbReference>